<dbReference type="PANTHER" id="PTHR32182:SF0">
    <property type="entry name" value="DNA REPLICATION AND REPAIR PROTEIN RECF"/>
    <property type="match status" value="1"/>
</dbReference>
<evidence type="ECO:0000256" key="7">
    <source>
        <dbReference type="ARBA" id="ARBA00022763"/>
    </source>
</evidence>
<dbReference type="Gene3D" id="1.20.1050.90">
    <property type="entry name" value="RecF/RecN/SMC, N-terminal domain"/>
    <property type="match status" value="1"/>
</dbReference>
<keyword evidence="4 13" id="KW-0963">Cytoplasm</keyword>
<comment type="similarity">
    <text evidence="2 13 14">Belongs to the RecF family.</text>
</comment>
<evidence type="ECO:0000256" key="6">
    <source>
        <dbReference type="ARBA" id="ARBA00022741"/>
    </source>
</evidence>
<evidence type="ECO:0000256" key="13">
    <source>
        <dbReference type="HAMAP-Rule" id="MF_00365"/>
    </source>
</evidence>
<keyword evidence="10 13" id="KW-0234">DNA repair</keyword>
<dbReference type="EMBL" id="CP035806">
    <property type="protein sequence ID" value="QBE48942.1"/>
    <property type="molecule type" value="Genomic_DNA"/>
</dbReference>
<dbReference type="GO" id="GO:0006302">
    <property type="term" value="P:double-strand break repair"/>
    <property type="evidence" value="ECO:0007669"/>
    <property type="project" value="TreeGrafter"/>
</dbReference>
<evidence type="ECO:0000256" key="4">
    <source>
        <dbReference type="ARBA" id="ARBA00022490"/>
    </source>
</evidence>
<keyword evidence="5 13" id="KW-0235">DNA replication</keyword>
<keyword evidence="17" id="KW-1185">Reference proteome</keyword>
<dbReference type="OrthoDB" id="9803889at2"/>
<dbReference type="Pfam" id="PF02463">
    <property type="entry name" value="SMC_N"/>
    <property type="match status" value="1"/>
</dbReference>
<name>A0A4P6KF56_9MICO</name>
<dbReference type="Gene3D" id="3.40.50.300">
    <property type="entry name" value="P-loop containing nucleotide triphosphate hydrolases"/>
    <property type="match status" value="1"/>
</dbReference>
<dbReference type="GO" id="GO:0000731">
    <property type="term" value="P:DNA synthesis involved in DNA repair"/>
    <property type="evidence" value="ECO:0007669"/>
    <property type="project" value="TreeGrafter"/>
</dbReference>
<feature type="domain" description="RecF/RecN/SMC N-terminal" evidence="15">
    <location>
        <begin position="3"/>
        <end position="365"/>
    </location>
</feature>
<dbReference type="SUPFAM" id="SSF52540">
    <property type="entry name" value="P-loop containing nucleoside triphosphate hydrolases"/>
    <property type="match status" value="1"/>
</dbReference>
<gene>
    <name evidence="13 16" type="primary">recF</name>
    <name evidence="16" type="ORF">EVS81_08930</name>
</gene>
<accession>A0A4P6KF56</accession>
<dbReference type="GO" id="GO:0005524">
    <property type="term" value="F:ATP binding"/>
    <property type="evidence" value="ECO:0007669"/>
    <property type="project" value="UniProtKB-UniRule"/>
</dbReference>
<dbReference type="AlphaFoldDB" id="A0A4P6KF56"/>
<keyword evidence="7 13" id="KW-0227">DNA damage</keyword>
<evidence type="ECO:0000313" key="16">
    <source>
        <dbReference type="EMBL" id="QBE48942.1"/>
    </source>
</evidence>
<evidence type="ECO:0000256" key="8">
    <source>
        <dbReference type="ARBA" id="ARBA00022840"/>
    </source>
</evidence>
<dbReference type="PANTHER" id="PTHR32182">
    <property type="entry name" value="DNA REPLICATION AND REPAIR PROTEIN RECF"/>
    <property type="match status" value="1"/>
</dbReference>
<dbReference type="InterPro" id="IPR018078">
    <property type="entry name" value="DNA-binding_RecF_CS"/>
</dbReference>
<evidence type="ECO:0000313" key="17">
    <source>
        <dbReference type="Proteomes" id="UP000289260"/>
    </source>
</evidence>
<dbReference type="RefSeq" id="WP_130110077.1">
    <property type="nucleotide sequence ID" value="NZ_CP035806.1"/>
</dbReference>
<comment type="subcellular location">
    <subcellularLocation>
        <location evidence="1 13 14">Cytoplasm</location>
    </subcellularLocation>
</comment>
<dbReference type="GO" id="GO:0005737">
    <property type="term" value="C:cytoplasm"/>
    <property type="evidence" value="ECO:0007669"/>
    <property type="project" value="UniProtKB-SubCell"/>
</dbReference>
<comment type="function">
    <text evidence="12 13 14">The RecF protein is involved in DNA metabolism; it is required for DNA replication and normal SOS inducibility. RecF binds preferentially to single-stranded, linear DNA. It also seems to bind ATP.</text>
</comment>
<evidence type="ECO:0000256" key="2">
    <source>
        <dbReference type="ARBA" id="ARBA00008016"/>
    </source>
</evidence>
<keyword evidence="11 13" id="KW-0742">SOS response</keyword>
<dbReference type="GO" id="GO:0009432">
    <property type="term" value="P:SOS response"/>
    <property type="evidence" value="ECO:0007669"/>
    <property type="project" value="UniProtKB-UniRule"/>
</dbReference>
<dbReference type="NCBIfam" id="TIGR00611">
    <property type="entry name" value="recf"/>
    <property type="match status" value="1"/>
</dbReference>
<dbReference type="Proteomes" id="UP000289260">
    <property type="component" value="Chromosome"/>
</dbReference>
<evidence type="ECO:0000256" key="3">
    <source>
        <dbReference type="ARBA" id="ARBA00020170"/>
    </source>
</evidence>
<evidence type="ECO:0000259" key="15">
    <source>
        <dbReference type="Pfam" id="PF02463"/>
    </source>
</evidence>
<dbReference type="InterPro" id="IPR003395">
    <property type="entry name" value="RecF/RecN/SMC_N"/>
</dbReference>
<keyword evidence="9 13" id="KW-0238">DNA-binding</keyword>
<proteinExistence type="inferred from homology"/>
<evidence type="ECO:0000256" key="5">
    <source>
        <dbReference type="ARBA" id="ARBA00022705"/>
    </source>
</evidence>
<evidence type="ECO:0000256" key="10">
    <source>
        <dbReference type="ARBA" id="ARBA00023204"/>
    </source>
</evidence>
<evidence type="ECO:0000256" key="1">
    <source>
        <dbReference type="ARBA" id="ARBA00004496"/>
    </source>
</evidence>
<dbReference type="PROSITE" id="PS00617">
    <property type="entry name" value="RECF_1"/>
    <property type="match status" value="1"/>
</dbReference>
<dbReference type="GO" id="GO:0003697">
    <property type="term" value="F:single-stranded DNA binding"/>
    <property type="evidence" value="ECO:0007669"/>
    <property type="project" value="UniProtKB-UniRule"/>
</dbReference>
<evidence type="ECO:0000256" key="11">
    <source>
        <dbReference type="ARBA" id="ARBA00023236"/>
    </source>
</evidence>
<dbReference type="PROSITE" id="PS00618">
    <property type="entry name" value="RECF_2"/>
    <property type="match status" value="1"/>
</dbReference>
<dbReference type="KEGG" id="ltr:EVS81_08930"/>
<dbReference type="GO" id="GO:0006260">
    <property type="term" value="P:DNA replication"/>
    <property type="evidence" value="ECO:0007669"/>
    <property type="project" value="UniProtKB-UniRule"/>
</dbReference>
<dbReference type="InterPro" id="IPR027417">
    <property type="entry name" value="P-loop_NTPase"/>
</dbReference>
<keyword evidence="8 13" id="KW-0067">ATP-binding</keyword>
<keyword evidence="6 13" id="KW-0547">Nucleotide-binding</keyword>
<evidence type="ECO:0000256" key="12">
    <source>
        <dbReference type="ARBA" id="ARBA00025401"/>
    </source>
</evidence>
<organism evidence="16 17">
    <name type="scientific">Leucobacter triazinivorans</name>
    <dbReference type="NCBI Taxonomy" id="1784719"/>
    <lineage>
        <taxon>Bacteria</taxon>
        <taxon>Bacillati</taxon>
        <taxon>Actinomycetota</taxon>
        <taxon>Actinomycetes</taxon>
        <taxon>Micrococcales</taxon>
        <taxon>Microbacteriaceae</taxon>
        <taxon>Leucobacter</taxon>
    </lineage>
</organism>
<dbReference type="InterPro" id="IPR001238">
    <property type="entry name" value="DNA-binding_RecF"/>
</dbReference>
<protein>
    <recommendedName>
        <fullName evidence="3 13">DNA replication and repair protein RecF</fullName>
    </recommendedName>
</protein>
<dbReference type="HAMAP" id="MF_00365">
    <property type="entry name" value="RecF"/>
    <property type="match status" value="1"/>
</dbReference>
<dbReference type="InterPro" id="IPR042174">
    <property type="entry name" value="RecF_2"/>
</dbReference>
<sequence>MRVAHLSLVDFRNYRTAELELASGPNLILGRNGQGKTNLVEAIGYFATLRSHRVTGDAPLIRAGADAAIARMRVAAAERDVMLELQVNRDRPNRAQVNRNAVRPREVTRWFSAVAFVPEDLGIVRGEPAGRRRFLDDALVARHPVAAGALADYDRVVRQRTSLLKSSRGGPSAVEATLGIWDEQLVEYGTQIMIARRELVRDLTAPLREGYRRLVSEDHAPELALQESVLTALAVTDVSRETASMDELASVSRETLAEQFRDALAAVRSREMERGVTLVGPHRDDLLLGLNQLPVKGYASHGESWSFALSLKIGLASILRDESPAGDPVIILDDVFAELDARRRESLMDAVSDFEQVIVTAAVEEDVPPGVSWRRVRVEAGRLLEEAA</sequence>
<evidence type="ECO:0000256" key="9">
    <source>
        <dbReference type="ARBA" id="ARBA00023125"/>
    </source>
</evidence>
<reference evidence="16 17" key="1">
    <citation type="submission" date="2019-02" db="EMBL/GenBank/DDBJ databases">
        <authorList>
            <person name="Sun L."/>
            <person name="Pan D."/>
            <person name="Wu X."/>
        </authorList>
    </citation>
    <scope>NUCLEOTIDE SEQUENCE [LARGE SCALE GENOMIC DNA]</scope>
    <source>
        <strain evidence="16 17">JW-1</strain>
    </source>
</reference>
<feature type="binding site" evidence="13">
    <location>
        <begin position="30"/>
        <end position="37"/>
    </location>
    <ligand>
        <name>ATP</name>
        <dbReference type="ChEBI" id="CHEBI:30616"/>
    </ligand>
</feature>
<evidence type="ECO:0000256" key="14">
    <source>
        <dbReference type="RuleBase" id="RU000578"/>
    </source>
</evidence>